<organism evidence="3 4">
    <name type="scientific">Pannonibacter tanglangensis</name>
    <dbReference type="NCBI Taxonomy" id="2750084"/>
    <lineage>
        <taxon>Bacteria</taxon>
        <taxon>Pseudomonadati</taxon>
        <taxon>Pseudomonadota</taxon>
        <taxon>Alphaproteobacteria</taxon>
        <taxon>Hyphomicrobiales</taxon>
        <taxon>Stappiaceae</taxon>
        <taxon>Pannonibacter</taxon>
    </lineage>
</organism>
<dbReference type="EMBL" id="JAABLQ010000002">
    <property type="protein sequence ID" value="NBN79605.1"/>
    <property type="molecule type" value="Genomic_DNA"/>
</dbReference>
<reference evidence="4" key="1">
    <citation type="submission" date="2020-01" db="EMBL/GenBank/DDBJ databases">
        <authorList>
            <person name="Fang Y."/>
            <person name="Sun R."/>
            <person name="Nie L."/>
            <person name="He J."/>
            <person name="Hao L."/>
            <person name="Wang L."/>
            <person name="Su S."/>
            <person name="Lv E."/>
            <person name="Zhang Z."/>
            <person name="Xie R."/>
            <person name="Liu H."/>
        </authorList>
    </citation>
    <scope>NUCLEOTIDE SEQUENCE [LARGE SCALE GENOMIC DNA]</scope>
    <source>
        <strain evidence="4">XCT-53</strain>
    </source>
</reference>
<evidence type="ECO:0000256" key="1">
    <source>
        <dbReference type="SAM" id="Phobius"/>
    </source>
</evidence>
<dbReference type="AlphaFoldDB" id="A0A7X5JAN7"/>
<feature type="transmembrane region" description="Helical" evidence="1">
    <location>
        <begin position="134"/>
        <end position="154"/>
    </location>
</feature>
<keyword evidence="1" id="KW-0812">Transmembrane</keyword>
<keyword evidence="1" id="KW-0472">Membrane</keyword>
<evidence type="ECO:0000259" key="2">
    <source>
        <dbReference type="Pfam" id="PF07331"/>
    </source>
</evidence>
<comment type="caution">
    <text evidence="3">The sequence shown here is derived from an EMBL/GenBank/DDBJ whole genome shotgun (WGS) entry which is preliminary data.</text>
</comment>
<keyword evidence="1" id="KW-1133">Transmembrane helix</keyword>
<protein>
    <submittedName>
        <fullName evidence="3">Tripartite tricarboxylate transporter TctB family protein</fullName>
    </submittedName>
</protein>
<feature type="transmembrane region" description="Helical" evidence="1">
    <location>
        <begin position="55"/>
        <end position="73"/>
    </location>
</feature>
<dbReference type="InterPro" id="IPR009936">
    <property type="entry name" value="DUF1468"/>
</dbReference>
<dbReference type="Pfam" id="PF07331">
    <property type="entry name" value="TctB"/>
    <property type="match status" value="1"/>
</dbReference>
<gene>
    <name evidence="3" type="ORF">GWI72_15115</name>
</gene>
<feature type="transmembrane region" description="Helical" evidence="1">
    <location>
        <begin position="20"/>
        <end position="39"/>
    </location>
</feature>
<accession>A0A7X5JAN7</accession>
<dbReference type="RefSeq" id="WP_161709232.1">
    <property type="nucleotide sequence ID" value="NZ_JAABLQ010000002.1"/>
</dbReference>
<evidence type="ECO:0000313" key="4">
    <source>
        <dbReference type="Proteomes" id="UP000586722"/>
    </source>
</evidence>
<sequence length="179" mass="19925">MQPDTPTPHVFPTARRPGELLFAMLFLGLSVLLLAQIGWQTQWLPGKGLAAQPRTWPFIGLAGMVLFGALHLLATRRVRRTPGRWAEALVWVRSLEFVAWYLAYVFSVPYLGYLPATLIFCVSLTWRCGYRGRFALVSAAGFGLGVVLFFRTALAAKIPGGAIYELLPAPLNSFFLTYF</sequence>
<dbReference type="Proteomes" id="UP000586722">
    <property type="component" value="Unassembled WGS sequence"/>
</dbReference>
<keyword evidence="4" id="KW-1185">Reference proteome</keyword>
<proteinExistence type="predicted"/>
<feature type="domain" description="DUF1468" evidence="2">
    <location>
        <begin position="21"/>
        <end position="159"/>
    </location>
</feature>
<evidence type="ECO:0000313" key="3">
    <source>
        <dbReference type="EMBL" id="NBN79605.1"/>
    </source>
</evidence>
<name>A0A7X5JAN7_9HYPH</name>